<feature type="region of interest" description="Disordered" evidence="4">
    <location>
        <begin position="232"/>
        <end position="254"/>
    </location>
</feature>
<evidence type="ECO:0000256" key="1">
    <source>
        <dbReference type="ARBA" id="ARBA00010638"/>
    </source>
</evidence>
<dbReference type="PANTHER" id="PTHR23407:SF1">
    <property type="entry name" value="5-FORMYLTETRAHYDROFOLATE CYCLO-LIGASE"/>
    <property type="match status" value="1"/>
</dbReference>
<dbReference type="Pfam" id="PF01812">
    <property type="entry name" value="5-FTHF_cyc-lig"/>
    <property type="match status" value="1"/>
</dbReference>
<evidence type="ECO:0000313" key="5">
    <source>
        <dbReference type="EMBL" id="EFT83337.1"/>
    </source>
</evidence>
<reference evidence="5 6" key="1">
    <citation type="submission" date="2010-12" db="EMBL/GenBank/DDBJ databases">
        <authorList>
            <person name="Muzny D."/>
            <person name="Qin X."/>
            <person name="Buhay C."/>
            <person name="Dugan-Rocha S."/>
            <person name="Ding Y."/>
            <person name="Chen G."/>
            <person name="Hawes A."/>
            <person name="Holder M."/>
            <person name="Jhangiani S."/>
            <person name="Johnson A."/>
            <person name="Khan Z."/>
            <person name="Li Z."/>
            <person name="Liu W."/>
            <person name="Liu X."/>
            <person name="Perez L."/>
            <person name="Shen H."/>
            <person name="Wang Q."/>
            <person name="Watt J."/>
            <person name="Xi L."/>
            <person name="Xin Y."/>
            <person name="Zhou J."/>
            <person name="Deng J."/>
            <person name="Jiang H."/>
            <person name="Liu Y."/>
            <person name="Qu J."/>
            <person name="Song X.-Z."/>
            <person name="Zhang L."/>
            <person name="Villasana D."/>
            <person name="Johnson A."/>
            <person name="Liu J."/>
            <person name="Liyanage D."/>
            <person name="Lorensuhewa L."/>
            <person name="Robinson T."/>
            <person name="Song A."/>
            <person name="Song B.-B."/>
            <person name="Dinh H."/>
            <person name="Thornton R."/>
            <person name="Coyle M."/>
            <person name="Francisco L."/>
            <person name="Jackson L."/>
            <person name="Javaid M."/>
            <person name="Korchina V."/>
            <person name="Kovar C."/>
            <person name="Mata R."/>
            <person name="Mathew T."/>
            <person name="Ngo R."/>
            <person name="Nguyen L."/>
            <person name="Nguyen N."/>
            <person name="Okwuonu G."/>
            <person name="Ongeri F."/>
            <person name="Pham C."/>
            <person name="Simmons D."/>
            <person name="Wilczek-Boney K."/>
            <person name="Hale W."/>
            <person name="Jakkamsetti A."/>
            <person name="Pham P."/>
            <person name="Ruth R."/>
            <person name="San Lucas F."/>
            <person name="Warren J."/>
            <person name="Zhang J."/>
            <person name="Zhao Z."/>
            <person name="Zhou C."/>
            <person name="Zhu D."/>
            <person name="Lee S."/>
            <person name="Bess C."/>
            <person name="Blankenburg K."/>
            <person name="Forbes L."/>
            <person name="Fu Q."/>
            <person name="Gubbala S."/>
            <person name="Hirani K."/>
            <person name="Jayaseelan J.C."/>
            <person name="Lara F."/>
            <person name="Munidasa M."/>
            <person name="Palculict T."/>
            <person name="Patil S."/>
            <person name="Pu L.-L."/>
            <person name="Saada N."/>
            <person name="Tang L."/>
            <person name="Weissenberger G."/>
            <person name="Zhu Y."/>
            <person name="Hemphill L."/>
            <person name="Shang Y."/>
            <person name="Youmans B."/>
            <person name="Ayvaz T."/>
            <person name="Ross M."/>
            <person name="Santibanez J."/>
            <person name="Aqrawi P."/>
            <person name="Gross S."/>
            <person name="Joshi V."/>
            <person name="Fowler G."/>
            <person name="Nazareth L."/>
            <person name="Reid J."/>
            <person name="Worley K."/>
            <person name="Petrosino J."/>
            <person name="Highlander S."/>
            <person name="Gibbs R."/>
        </authorList>
    </citation>
    <scope>NUCLEOTIDE SEQUENCE [LARGE SCALE GENOMIC DNA]</scope>
    <source>
        <strain evidence="5 6">DSM 10105</strain>
    </source>
</reference>
<dbReference type="GO" id="GO:0005524">
    <property type="term" value="F:ATP binding"/>
    <property type="evidence" value="ECO:0007669"/>
    <property type="project" value="UniProtKB-KW"/>
</dbReference>
<organism evidence="5 6">
    <name type="scientific">Parascardovia denticolens DSM 10105 = JCM 12538</name>
    <dbReference type="NCBI Taxonomy" id="864564"/>
    <lineage>
        <taxon>Bacteria</taxon>
        <taxon>Bacillati</taxon>
        <taxon>Actinomycetota</taxon>
        <taxon>Actinomycetes</taxon>
        <taxon>Bifidobacteriales</taxon>
        <taxon>Bifidobacteriaceae</taxon>
        <taxon>Parascardovia</taxon>
    </lineage>
</organism>
<dbReference type="GO" id="GO:0035999">
    <property type="term" value="P:tetrahydrofolate interconversion"/>
    <property type="evidence" value="ECO:0007669"/>
    <property type="project" value="TreeGrafter"/>
</dbReference>
<comment type="caution">
    <text evidence="5">The sequence shown here is derived from an EMBL/GenBank/DDBJ whole genome shotgun (WGS) entry which is preliminary data.</text>
</comment>
<protein>
    <submittedName>
        <fullName evidence="5">Putative 5-formyltetrahydrofolate cyclo-ligase</fullName>
    </submittedName>
</protein>
<dbReference type="InterPro" id="IPR024185">
    <property type="entry name" value="FTHF_cligase-like_sf"/>
</dbReference>
<dbReference type="InterPro" id="IPR002698">
    <property type="entry name" value="FTHF_cligase"/>
</dbReference>
<evidence type="ECO:0000313" key="6">
    <source>
        <dbReference type="Proteomes" id="UP000004946"/>
    </source>
</evidence>
<dbReference type="GO" id="GO:0030272">
    <property type="term" value="F:5-formyltetrahydrofolate cyclo-ligase activity"/>
    <property type="evidence" value="ECO:0007669"/>
    <property type="project" value="TreeGrafter"/>
</dbReference>
<dbReference type="AlphaFoldDB" id="E6K0J9"/>
<dbReference type="Proteomes" id="UP000004946">
    <property type="component" value="Chromosome"/>
</dbReference>
<dbReference type="Gene3D" id="3.40.50.10420">
    <property type="entry name" value="NagB/RpiA/CoA transferase-like"/>
    <property type="match status" value="1"/>
</dbReference>
<dbReference type="PATRIC" id="fig|864564.6.peg.1372"/>
<comment type="similarity">
    <text evidence="1">Belongs to the 5-formyltetrahydrofolate cyclo-ligase family.</text>
</comment>
<keyword evidence="6" id="KW-1185">Reference proteome</keyword>
<keyword evidence="5" id="KW-0436">Ligase</keyword>
<keyword evidence="3" id="KW-0067">ATP-binding</keyword>
<dbReference type="InterPro" id="IPR037171">
    <property type="entry name" value="NagB/RpiA_transferase-like"/>
</dbReference>
<keyword evidence="2" id="KW-0547">Nucleotide-binding</keyword>
<evidence type="ECO:0000256" key="3">
    <source>
        <dbReference type="ARBA" id="ARBA00022840"/>
    </source>
</evidence>
<dbReference type="PANTHER" id="PTHR23407">
    <property type="entry name" value="ATPASE INHIBITOR/5-FORMYLTETRAHYDROFOLATE CYCLO-LIGASE"/>
    <property type="match status" value="1"/>
</dbReference>
<name>E6K0J9_PARDN</name>
<dbReference type="GO" id="GO:0009396">
    <property type="term" value="P:folic acid-containing compound biosynthetic process"/>
    <property type="evidence" value="ECO:0007669"/>
    <property type="project" value="TreeGrafter"/>
</dbReference>
<dbReference type="KEGG" id="pdo:PSDT_1247"/>
<evidence type="ECO:0000256" key="4">
    <source>
        <dbReference type="SAM" id="MobiDB-lite"/>
    </source>
</evidence>
<evidence type="ECO:0000256" key="2">
    <source>
        <dbReference type="ARBA" id="ARBA00022741"/>
    </source>
</evidence>
<dbReference type="eggNOG" id="COG0212">
    <property type="taxonomic scope" value="Bacteria"/>
</dbReference>
<gene>
    <name evidence="5" type="ORF">HMPREF0620_0342</name>
</gene>
<sequence length="254" mass="27582">MRTTILARRRRLSPKDSWEGGRQLVAKLDSSILAERIRAARTVAAYLPALGEVSSQPLLDYLQALPQATDGEGTAHETGVTDDDKQGRTTLVPKLRNPRSTHFIGRVANQTGRSAMTRRISLDWAIYQSTDRAERVSSLFPRDPLGPGLGEEALRQADIIFLPALALDADGNRLGHGSGWYDQALVYAAKQAIIVGIIWPWELSEDLLPHASWDLPVSFIASPDGVIPCGRRSDDSAASAVLRPRPTGVSPSAS</sequence>
<proteinExistence type="inferred from homology"/>
<accession>E6K0J9</accession>
<dbReference type="EMBL" id="AEON01000001">
    <property type="protein sequence ID" value="EFT83337.1"/>
    <property type="molecule type" value="Genomic_DNA"/>
</dbReference>
<dbReference type="HOGENOM" id="CLU_066245_1_0_11"/>
<dbReference type="SUPFAM" id="SSF100950">
    <property type="entry name" value="NagB/RpiA/CoA transferase-like"/>
    <property type="match status" value="1"/>
</dbReference>